<dbReference type="Pfam" id="PF00501">
    <property type="entry name" value="AMP-binding"/>
    <property type="match status" value="1"/>
</dbReference>
<keyword evidence="2" id="KW-0597">Phosphoprotein</keyword>
<dbReference type="InterPro" id="IPR028154">
    <property type="entry name" value="AMP-dep_Lig_C"/>
</dbReference>
<dbReference type="InterPro" id="IPR000873">
    <property type="entry name" value="AMP-dep_synth/lig_dom"/>
</dbReference>
<evidence type="ECO:0000256" key="3">
    <source>
        <dbReference type="SAM" id="MobiDB-lite"/>
    </source>
</evidence>
<dbReference type="Gene3D" id="3.40.50.12780">
    <property type="entry name" value="N-terminal domain of ligase-like"/>
    <property type="match status" value="1"/>
</dbReference>
<feature type="domain" description="AMP-dependent ligase C-terminal" evidence="5">
    <location>
        <begin position="345"/>
        <end position="438"/>
    </location>
</feature>
<proteinExistence type="predicted"/>
<sequence>MNMCNDSRNNEMDQNNPCQKEEFPGLSEEDQLAKLKDLLKRVVSGSPFYQKKLEETGVDIESIKTINDIAKLPFTTKEELRDAYPLGLQAVPDEEIIRIHSSSGTTGSPVIIPYTQKDVDVWAEMMMRCYRMAGLTETDRIQITPGYGLWTAGIGFQAGAERLRAMAVPMGPGNTEKQLQMLLDLKSTALASTSSYALLLAEEINKRGLKDRINLKVGIIGSERWSPKMRSRIEDELGIESFDIFGLTEIYGPGIALDCSMHNGLHYWSDHLLFEIIDPVTEERLPDGTLGELVITTLTKEGAPLIRYRTRDLTRIIPEPCECGCPFPRIDRLLGRTDDRIKIKGVNVYPGQIEDVIHRVEGVSSEYQIILERDQGRDSMLFRVEIDGADDPEKNAGSAKALNKAFRDFIGISVNVECVGMGELPRSEKKSKRVFDNRDQ</sequence>
<dbReference type="PIRSF" id="PIRSF006444">
    <property type="entry name" value="PaaK"/>
    <property type="match status" value="1"/>
</dbReference>
<dbReference type="GO" id="GO:0016874">
    <property type="term" value="F:ligase activity"/>
    <property type="evidence" value="ECO:0007669"/>
    <property type="project" value="UniProtKB-KW"/>
</dbReference>
<dbReference type="InterPro" id="IPR045851">
    <property type="entry name" value="AMP-bd_C_sf"/>
</dbReference>
<dbReference type="InterPro" id="IPR051414">
    <property type="entry name" value="Adenylate-forming_Reductase"/>
</dbReference>
<accession>A0ABU9KQL1</accession>
<feature type="region of interest" description="Disordered" evidence="3">
    <location>
        <begin position="1"/>
        <end position="22"/>
    </location>
</feature>
<evidence type="ECO:0000256" key="1">
    <source>
        <dbReference type="ARBA" id="ARBA00022450"/>
    </source>
</evidence>
<organism evidence="6 7">
    <name type="scientific">Methanococcoides cohabitans</name>
    <dbReference type="NCBI Taxonomy" id="3136559"/>
    <lineage>
        <taxon>Archaea</taxon>
        <taxon>Methanobacteriati</taxon>
        <taxon>Methanobacteriota</taxon>
        <taxon>Stenosarchaea group</taxon>
        <taxon>Methanomicrobia</taxon>
        <taxon>Methanosarcinales</taxon>
        <taxon>Methanosarcinaceae</taxon>
        <taxon>Methanococcoides</taxon>
    </lineage>
</organism>
<name>A0ABU9KQL1_9EURY</name>
<dbReference type="EMBL" id="JBCAUS010000002">
    <property type="protein sequence ID" value="MEL4304671.1"/>
    <property type="molecule type" value="Genomic_DNA"/>
</dbReference>
<evidence type="ECO:0000256" key="2">
    <source>
        <dbReference type="ARBA" id="ARBA00022553"/>
    </source>
</evidence>
<dbReference type="Proteomes" id="UP001396646">
    <property type="component" value="Unassembled WGS sequence"/>
</dbReference>
<evidence type="ECO:0000313" key="7">
    <source>
        <dbReference type="Proteomes" id="UP001396646"/>
    </source>
</evidence>
<gene>
    <name evidence="6" type="ORF">WOA13_02295</name>
</gene>
<dbReference type="Gene3D" id="3.30.300.30">
    <property type="match status" value="1"/>
</dbReference>
<dbReference type="SUPFAM" id="SSF56801">
    <property type="entry name" value="Acetyl-CoA synthetase-like"/>
    <property type="match status" value="1"/>
</dbReference>
<dbReference type="RefSeq" id="WP_342126380.1">
    <property type="nucleotide sequence ID" value="NZ_JBCAUS010000002.1"/>
</dbReference>
<comment type="caution">
    <text evidence="6">The sequence shown here is derived from an EMBL/GenBank/DDBJ whole genome shotgun (WGS) entry which is preliminary data.</text>
</comment>
<dbReference type="InterPro" id="IPR011880">
    <property type="entry name" value="PA_CoA_ligase"/>
</dbReference>
<dbReference type="PANTHER" id="PTHR43439:SF2">
    <property type="entry name" value="ENZYME, PUTATIVE (JCVI)-RELATED"/>
    <property type="match status" value="1"/>
</dbReference>
<dbReference type="Pfam" id="PF14535">
    <property type="entry name" value="AMP-binding_C_2"/>
    <property type="match status" value="1"/>
</dbReference>
<keyword evidence="6" id="KW-0436">Ligase</keyword>
<dbReference type="PANTHER" id="PTHR43439">
    <property type="entry name" value="PHENYLACETATE-COENZYME A LIGASE"/>
    <property type="match status" value="1"/>
</dbReference>
<reference evidence="6 7" key="1">
    <citation type="submission" date="2024-04" db="EMBL/GenBank/DDBJ databases">
        <title>Methanococcoides sp. LMO-2.</title>
        <authorList>
            <person name="Liang L."/>
        </authorList>
    </citation>
    <scope>NUCLEOTIDE SEQUENCE [LARGE SCALE GENOMIC DNA]</scope>
    <source>
        <strain evidence="6 7">LMO-2</strain>
    </source>
</reference>
<keyword evidence="7" id="KW-1185">Reference proteome</keyword>
<keyword evidence="1" id="KW-0596">Phosphopantetheine</keyword>
<evidence type="ECO:0000259" key="4">
    <source>
        <dbReference type="Pfam" id="PF00501"/>
    </source>
</evidence>
<evidence type="ECO:0000259" key="5">
    <source>
        <dbReference type="Pfam" id="PF14535"/>
    </source>
</evidence>
<protein>
    <submittedName>
        <fullName evidence="6">Phenylacetate--CoA ligase</fullName>
    </submittedName>
</protein>
<feature type="compositionally biased region" description="Polar residues" evidence="3">
    <location>
        <begin position="1"/>
        <end position="18"/>
    </location>
</feature>
<dbReference type="InterPro" id="IPR042099">
    <property type="entry name" value="ANL_N_sf"/>
</dbReference>
<evidence type="ECO:0000313" key="6">
    <source>
        <dbReference type="EMBL" id="MEL4304671.1"/>
    </source>
</evidence>
<dbReference type="CDD" id="cd05913">
    <property type="entry name" value="PaaK"/>
    <property type="match status" value="1"/>
</dbReference>
<feature type="domain" description="AMP-dependent synthetase/ligase" evidence="4">
    <location>
        <begin position="59"/>
        <end position="296"/>
    </location>
</feature>